<dbReference type="InterPro" id="IPR029063">
    <property type="entry name" value="SAM-dependent_MTases_sf"/>
</dbReference>
<proteinExistence type="inferred from homology"/>
<keyword evidence="5" id="KW-0411">Iron-sulfur</keyword>
<dbReference type="PANTHER" id="PTHR11061:SF49">
    <property type="entry name" value="23S RRNA (URACIL(1939)-C(5))-METHYLTRANSFERASE RLMD"/>
    <property type="match status" value="1"/>
</dbReference>
<dbReference type="SUPFAM" id="SSF53335">
    <property type="entry name" value="S-adenosyl-L-methionine-dependent methyltransferases"/>
    <property type="match status" value="1"/>
</dbReference>
<keyword evidence="1" id="KW-0004">4Fe-4S</keyword>
<comment type="similarity">
    <text evidence="6">Belongs to the class I-like SAM-binding methyltransferase superfamily. RNA M5U methyltransferase family.</text>
</comment>
<keyword evidence="8" id="KW-1185">Reference proteome</keyword>
<dbReference type="EC" id="2.1.1.190" evidence="7"/>
<dbReference type="CDD" id="cd02440">
    <property type="entry name" value="AdoMet_MTases"/>
    <property type="match status" value="1"/>
</dbReference>
<evidence type="ECO:0000256" key="1">
    <source>
        <dbReference type="ARBA" id="ARBA00022485"/>
    </source>
</evidence>
<evidence type="ECO:0000256" key="5">
    <source>
        <dbReference type="ARBA" id="ARBA00023014"/>
    </source>
</evidence>
<dbReference type="PROSITE" id="PS51687">
    <property type="entry name" value="SAM_MT_RNA_M5U"/>
    <property type="match status" value="1"/>
</dbReference>
<evidence type="ECO:0000256" key="3">
    <source>
        <dbReference type="ARBA" id="ARBA00022679"/>
    </source>
</evidence>
<keyword evidence="1" id="KW-0479">Metal-binding</keyword>
<keyword evidence="1" id="KW-0408">Iron</keyword>
<feature type="binding site" evidence="6">
    <location>
        <position position="275"/>
    </location>
    <ligand>
        <name>S-adenosyl-L-methionine</name>
        <dbReference type="ChEBI" id="CHEBI:59789"/>
    </ligand>
</feature>
<dbReference type="Gene3D" id="2.40.50.140">
    <property type="entry name" value="Nucleic acid-binding proteins"/>
    <property type="match status" value="1"/>
</dbReference>
<dbReference type="GO" id="GO:0051539">
    <property type="term" value="F:4 iron, 4 sulfur cluster binding"/>
    <property type="evidence" value="ECO:0007669"/>
    <property type="project" value="UniProtKB-KW"/>
</dbReference>
<dbReference type="EMBL" id="UXAW01000048">
    <property type="protein sequence ID" value="VDC23555.1"/>
    <property type="molecule type" value="Genomic_DNA"/>
</dbReference>
<evidence type="ECO:0000313" key="8">
    <source>
        <dbReference type="Proteomes" id="UP000277498"/>
    </source>
</evidence>
<feature type="binding site" evidence="6">
    <location>
        <position position="343"/>
    </location>
    <ligand>
        <name>S-adenosyl-L-methionine</name>
        <dbReference type="ChEBI" id="CHEBI:59789"/>
    </ligand>
</feature>
<organism evidence="7 8">
    <name type="scientific">Pseudogemmobacter humi</name>
    <dbReference type="NCBI Taxonomy" id="2483812"/>
    <lineage>
        <taxon>Bacteria</taxon>
        <taxon>Pseudomonadati</taxon>
        <taxon>Pseudomonadota</taxon>
        <taxon>Alphaproteobacteria</taxon>
        <taxon>Rhodobacterales</taxon>
        <taxon>Paracoccaceae</taxon>
        <taxon>Pseudogemmobacter</taxon>
    </lineage>
</organism>
<keyword evidence="3 6" id="KW-0808">Transferase</keyword>
<evidence type="ECO:0000313" key="7">
    <source>
        <dbReference type="EMBL" id="VDC23555.1"/>
    </source>
</evidence>
<keyword evidence="4 6" id="KW-0949">S-adenosyl-L-methionine</keyword>
<evidence type="ECO:0000256" key="4">
    <source>
        <dbReference type="ARBA" id="ARBA00022691"/>
    </source>
</evidence>
<dbReference type="SUPFAM" id="SSF50249">
    <property type="entry name" value="Nucleic acid-binding proteins"/>
    <property type="match status" value="1"/>
</dbReference>
<feature type="active site" description="Nucleophile" evidence="6">
    <location>
        <position position="369"/>
    </location>
</feature>
<dbReference type="InterPro" id="IPR010280">
    <property type="entry name" value="U5_MeTrfase_fam"/>
</dbReference>
<reference evidence="7 8" key="1">
    <citation type="submission" date="2018-11" db="EMBL/GenBank/DDBJ databases">
        <authorList>
            <person name="Criscuolo A."/>
        </authorList>
    </citation>
    <scope>NUCLEOTIDE SEQUENCE [LARGE SCALE GENOMIC DNA]</scope>
    <source>
        <strain evidence="7">ACIP111625</strain>
    </source>
</reference>
<dbReference type="Gene3D" id="3.40.50.150">
    <property type="entry name" value="Vaccinia Virus protein VP39"/>
    <property type="match status" value="1"/>
</dbReference>
<dbReference type="GO" id="GO:0070041">
    <property type="term" value="F:rRNA (uridine-C5-)-methyltransferase activity"/>
    <property type="evidence" value="ECO:0007669"/>
    <property type="project" value="TreeGrafter"/>
</dbReference>
<keyword evidence="2 6" id="KW-0489">Methyltransferase</keyword>
<name>A0A3P5WPP9_9RHOB</name>
<dbReference type="Proteomes" id="UP000277498">
    <property type="component" value="Unassembled WGS sequence"/>
</dbReference>
<protein>
    <submittedName>
        <fullName evidence="7">23S rRNA (Uracil(1939)-C(5))-methyltransferase RlmD</fullName>
        <ecNumber evidence="7">2.1.1.190</ecNumber>
    </submittedName>
</protein>
<evidence type="ECO:0000256" key="6">
    <source>
        <dbReference type="PROSITE-ProRule" id="PRU01024"/>
    </source>
</evidence>
<dbReference type="InterPro" id="IPR012340">
    <property type="entry name" value="NA-bd_OB-fold"/>
</dbReference>
<dbReference type="GO" id="GO:0070475">
    <property type="term" value="P:rRNA base methylation"/>
    <property type="evidence" value="ECO:0007669"/>
    <property type="project" value="TreeGrafter"/>
</dbReference>
<feature type="binding site" evidence="6">
    <location>
        <position position="248"/>
    </location>
    <ligand>
        <name>S-adenosyl-L-methionine</name>
        <dbReference type="ChEBI" id="CHEBI:59789"/>
    </ligand>
</feature>
<feature type="binding site" evidence="6">
    <location>
        <position position="295"/>
    </location>
    <ligand>
        <name>S-adenosyl-L-methionine</name>
        <dbReference type="ChEBI" id="CHEBI:59789"/>
    </ligand>
</feature>
<dbReference type="AlphaFoldDB" id="A0A3P5WPP9"/>
<accession>A0A3P5WPP9</accession>
<sequence>MSETIRLVIDRLGHLGDGIGAGPRGPVFVPGMLPGEEVEGVLSGDRLEGARILTPSAERVKPPCPHARTCGGCQLQHAAEPFTAAWKREVVREALAQQGLETGIADQTLTSPPASRRRATLSGRRTKGGVLLGFHAKGQGMIVPVPGCRLLHPDLMATLPALEALVAFGGSRTTEMSLTVTQSLTGPDVSVTGGKPADAAMQMELARLADRFGLARLTWEGEIVAQSAAPQIAIGPSRVEFPPGAFLQATCQGEAALLAAAREAIGPAKRIADLFCGLGTFALPLAREAEVHAVEGHPALTAALEKAARATPGLRRITTETRDLFRRPLEPDELKGFDAVVIDPPRAGAEAQCQRLARAEVQRLAMISCNPVTFARDARILAQGGWRLDHVQVVDQFRWSVHIELAAAFSRGK</sequence>
<dbReference type="Gene3D" id="2.40.50.1070">
    <property type="match status" value="1"/>
</dbReference>
<evidence type="ECO:0000256" key="2">
    <source>
        <dbReference type="ARBA" id="ARBA00022603"/>
    </source>
</evidence>
<dbReference type="Pfam" id="PF05958">
    <property type="entry name" value="tRNA_U5-meth_tr"/>
    <property type="match status" value="1"/>
</dbReference>
<dbReference type="PANTHER" id="PTHR11061">
    <property type="entry name" value="RNA M5U METHYLTRANSFERASE"/>
    <property type="match status" value="1"/>
</dbReference>
<gene>
    <name evidence="7" type="primary">rlmD</name>
    <name evidence="7" type="ORF">XINFAN_01103</name>
</gene>